<proteinExistence type="predicted"/>
<name>A0A1V9GXA6_9XANT</name>
<dbReference type="InterPro" id="IPR029021">
    <property type="entry name" value="Prot-tyrosine_phosphatase-like"/>
</dbReference>
<dbReference type="SUPFAM" id="SSF52799">
    <property type="entry name" value="(Phosphotyrosine protein) phosphatases II"/>
    <property type="match status" value="1"/>
</dbReference>
<feature type="domain" description="Beta-lactamase hydrolase-like protein phosphatase-like" evidence="2">
    <location>
        <begin position="3"/>
        <end position="109"/>
    </location>
</feature>
<dbReference type="RefSeq" id="WP_057679730.1">
    <property type="nucleotide sequence ID" value="NZ_CP041380.1"/>
</dbReference>
<feature type="signal peptide" evidence="1">
    <location>
        <begin position="1"/>
        <end position="25"/>
    </location>
</feature>
<protein>
    <submittedName>
        <fullName evidence="3">TIGR01244 family protein</fullName>
    </submittedName>
</protein>
<dbReference type="EMBL" id="JPYI02000097">
    <property type="protein sequence ID" value="OQP75116.1"/>
    <property type="molecule type" value="Genomic_DNA"/>
</dbReference>
<organism evidence="3 4">
    <name type="scientific">Xanthomonas phaseoli pv. dieffenbachiae</name>
    <dbReference type="NCBI Taxonomy" id="92828"/>
    <lineage>
        <taxon>Bacteria</taxon>
        <taxon>Pseudomonadati</taxon>
        <taxon>Pseudomonadota</taxon>
        <taxon>Gammaproteobacteria</taxon>
        <taxon>Lysobacterales</taxon>
        <taxon>Lysobacteraceae</taxon>
        <taxon>Xanthomonas</taxon>
    </lineage>
</organism>
<gene>
    <name evidence="3" type="ORF">IM53_018210</name>
</gene>
<reference evidence="3 4" key="1">
    <citation type="journal article" date="2016" name="Plant Pathol.">
        <title>Genetic characterization of strains named as Xanthomonas axonopodis pv. dieffenbachiae leads to a taxonomic revision of the X. axonopodis species complex.</title>
        <authorList>
            <person name="Constantin E.C."/>
            <person name="Cleenwerck I."/>
            <person name="Maes M."/>
            <person name="Baeyen S."/>
            <person name="Van Malderghem C."/>
            <person name="De Vos P."/>
            <person name="Cottyn B."/>
        </authorList>
    </citation>
    <scope>NUCLEOTIDE SEQUENCE [LARGE SCALE GENOMIC DNA]</scope>
    <source>
        <strain evidence="3 4">LMG 25940</strain>
    </source>
</reference>
<dbReference type="GO" id="GO:0016787">
    <property type="term" value="F:hydrolase activity"/>
    <property type="evidence" value="ECO:0007669"/>
    <property type="project" value="InterPro"/>
</dbReference>
<keyword evidence="1" id="KW-0732">Signal</keyword>
<evidence type="ECO:0000259" key="2">
    <source>
        <dbReference type="Pfam" id="PF04273"/>
    </source>
</evidence>
<dbReference type="Gene3D" id="3.90.190.10">
    <property type="entry name" value="Protein tyrosine phosphatase superfamily"/>
    <property type="match status" value="1"/>
</dbReference>
<dbReference type="Proteomes" id="UP000050546">
    <property type="component" value="Unassembled WGS sequence"/>
</dbReference>
<comment type="caution">
    <text evidence="3">The sequence shown here is derived from an EMBL/GenBank/DDBJ whole genome shotgun (WGS) entry which is preliminary data.</text>
</comment>
<evidence type="ECO:0000313" key="3">
    <source>
        <dbReference type="EMBL" id="OQP75116.1"/>
    </source>
</evidence>
<dbReference type="NCBIfam" id="TIGR01244">
    <property type="entry name" value="TIGR01244 family sulfur transferase"/>
    <property type="match status" value="1"/>
</dbReference>
<reference evidence="4" key="2">
    <citation type="journal article" date="2017" name="Plant Pathol.">
        <title>Pathogenicity and virulence gene content of Xanthomonas strains infecting Araceae, formerly known as Xanthomonas axonopodis pv. dieffenbachiae.</title>
        <authorList>
            <person name="Constantin E.C."/>
            <person name="Haegeman A."/>
            <person name="Van Vaerenbergh J."/>
            <person name="Baeyen S."/>
            <person name="Van Malderghem C."/>
            <person name="Maes M."/>
            <person name="Cottyn B."/>
        </authorList>
    </citation>
    <scope>NUCLEOTIDE SEQUENCE [LARGE SCALE GENOMIC DNA]</scope>
    <source>
        <strain evidence="4">LMG 25940</strain>
    </source>
</reference>
<dbReference type="GeneID" id="93991340"/>
<dbReference type="AlphaFoldDB" id="A0A1V9GXA6"/>
<evidence type="ECO:0000313" key="4">
    <source>
        <dbReference type="Proteomes" id="UP000050546"/>
    </source>
</evidence>
<accession>A0A1V9GXA6</accession>
<feature type="chain" id="PRO_5010711464" evidence="1">
    <location>
        <begin position="26"/>
        <end position="146"/>
    </location>
</feature>
<evidence type="ECO:0000256" key="1">
    <source>
        <dbReference type="SAM" id="SignalP"/>
    </source>
</evidence>
<sequence length="146" mass="15575">MKLRSLSPTLLVTSQLLPADLPALASLGVASVICNRPDNEQPDQPDHLAMQSACTRAGMRFAYLPVVAGALSQDDVQQFCDVVEQLPAPIAAYCRTGTRSTSLWALAQVRTSRLTADQVLSIAAGAGYDLSSLAPRLRRDAPSSHE</sequence>
<dbReference type="STRING" id="1437877.GCA_001564415_02918"/>
<dbReference type="CDD" id="cd14503">
    <property type="entry name" value="PTP-bact"/>
    <property type="match status" value="1"/>
</dbReference>
<dbReference type="Pfam" id="PF04273">
    <property type="entry name" value="BLH_phosphatase"/>
    <property type="match status" value="1"/>
</dbReference>
<dbReference type="InterPro" id="IPR005939">
    <property type="entry name" value="BLH_phosphatase-like"/>
</dbReference>